<evidence type="ECO:0000256" key="2">
    <source>
        <dbReference type="SAM" id="SignalP"/>
    </source>
</evidence>
<evidence type="ECO:0000313" key="3">
    <source>
        <dbReference type="EMBL" id="MDT0438676.1"/>
    </source>
</evidence>
<gene>
    <name evidence="3" type="ORF">RM877_28780</name>
</gene>
<comment type="caution">
    <text evidence="3">The sequence shown here is derived from an EMBL/GenBank/DDBJ whole genome shotgun (WGS) entry which is preliminary data.</text>
</comment>
<evidence type="ECO:0000256" key="1">
    <source>
        <dbReference type="SAM" id="MobiDB-lite"/>
    </source>
</evidence>
<organism evidence="3 4">
    <name type="scientific">Streptomyces doudnae</name>
    <dbReference type="NCBI Taxonomy" id="3075536"/>
    <lineage>
        <taxon>Bacteria</taxon>
        <taxon>Bacillati</taxon>
        <taxon>Actinomycetota</taxon>
        <taxon>Actinomycetes</taxon>
        <taxon>Kitasatosporales</taxon>
        <taxon>Streptomycetaceae</taxon>
        <taxon>Streptomyces</taxon>
    </lineage>
</organism>
<keyword evidence="4" id="KW-1185">Reference proteome</keyword>
<feature type="signal peptide" evidence="2">
    <location>
        <begin position="1"/>
        <end position="22"/>
    </location>
</feature>
<protein>
    <recommendedName>
        <fullName evidence="5">Lipoprotein</fullName>
    </recommendedName>
</protein>
<keyword evidence="2" id="KW-0732">Signal</keyword>
<dbReference type="EMBL" id="JAVRES010000019">
    <property type="protein sequence ID" value="MDT0438676.1"/>
    <property type="molecule type" value="Genomic_DNA"/>
</dbReference>
<proteinExistence type="predicted"/>
<dbReference type="PROSITE" id="PS51257">
    <property type="entry name" value="PROKAR_LIPOPROTEIN"/>
    <property type="match status" value="1"/>
</dbReference>
<evidence type="ECO:0000313" key="4">
    <source>
        <dbReference type="Proteomes" id="UP001183535"/>
    </source>
</evidence>
<sequence>MKRSTPTLLLSAIATAVLTACSGTETGTSGSPEAAPKVPAYKITHQDTDGNQRRVTIKVTSAKGLRAVFNDAAAGLKDDAGYFVEINCTTGGTGSADNRLANGKKAVGHMGAASTGLADGKTEFEEQQGATCPAK</sequence>
<name>A0ABD5EVC1_9ACTN</name>
<dbReference type="AlphaFoldDB" id="A0ABD5EVC1"/>
<reference evidence="4" key="1">
    <citation type="submission" date="2023-07" db="EMBL/GenBank/DDBJ databases">
        <title>30 novel species of actinomycetes from the DSMZ collection.</title>
        <authorList>
            <person name="Nouioui I."/>
        </authorList>
    </citation>
    <scope>NUCLEOTIDE SEQUENCE [LARGE SCALE GENOMIC DNA]</scope>
    <source>
        <strain evidence="4">DSM 41981</strain>
    </source>
</reference>
<feature type="region of interest" description="Disordered" evidence="1">
    <location>
        <begin position="111"/>
        <end position="135"/>
    </location>
</feature>
<dbReference type="Proteomes" id="UP001183535">
    <property type="component" value="Unassembled WGS sequence"/>
</dbReference>
<dbReference type="RefSeq" id="WP_093823308.1">
    <property type="nucleotide sequence ID" value="NZ_JAVRES010000019.1"/>
</dbReference>
<feature type="chain" id="PRO_5044876618" description="Lipoprotein" evidence="2">
    <location>
        <begin position="23"/>
        <end position="135"/>
    </location>
</feature>
<evidence type="ECO:0008006" key="5">
    <source>
        <dbReference type="Google" id="ProtNLM"/>
    </source>
</evidence>
<accession>A0ABD5EVC1</accession>